<dbReference type="OrthoDB" id="3059190at2759"/>
<proteinExistence type="predicted"/>
<feature type="region of interest" description="Disordered" evidence="1">
    <location>
        <begin position="1"/>
        <end position="31"/>
    </location>
</feature>
<protein>
    <recommendedName>
        <fullName evidence="4">Reverse transcriptase Ty1/copia-type domain-containing protein</fullName>
    </recommendedName>
</protein>
<accession>A0A9Q3DHN2</accession>
<evidence type="ECO:0000256" key="1">
    <source>
        <dbReference type="SAM" id="MobiDB-lite"/>
    </source>
</evidence>
<dbReference type="Proteomes" id="UP000765509">
    <property type="component" value="Unassembled WGS sequence"/>
</dbReference>
<evidence type="ECO:0000313" key="2">
    <source>
        <dbReference type="EMBL" id="MBW0500646.1"/>
    </source>
</evidence>
<gene>
    <name evidence="2" type="ORF">O181_040361</name>
</gene>
<evidence type="ECO:0000313" key="3">
    <source>
        <dbReference type="Proteomes" id="UP000765509"/>
    </source>
</evidence>
<dbReference type="AlphaFoldDB" id="A0A9Q3DHN2"/>
<evidence type="ECO:0008006" key="4">
    <source>
        <dbReference type="Google" id="ProtNLM"/>
    </source>
</evidence>
<name>A0A9Q3DHN2_9BASI</name>
<organism evidence="2 3">
    <name type="scientific">Austropuccinia psidii MF-1</name>
    <dbReference type="NCBI Taxonomy" id="1389203"/>
    <lineage>
        <taxon>Eukaryota</taxon>
        <taxon>Fungi</taxon>
        <taxon>Dikarya</taxon>
        <taxon>Basidiomycota</taxon>
        <taxon>Pucciniomycotina</taxon>
        <taxon>Pucciniomycetes</taxon>
        <taxon>Pucciniales</taxon>
        <taxon>Sphaerophragmiaceae</taxon>
        <taxon>Austropuccinia</taxon>
    </lineage>
</organism>
<feature type="compositionally biased region" description="Polar residues" evidence="1">
    <location>
        <begin position="18"/>
        <end position="27"/>
    </location>
</feature>
<reference evidence="2" key="1">
    <citation type="submission" date="2021-03" db="EMBL/GenBank/DDBJ databases">
        <title>Draft genome sequence of rust myrtle Austropuccinia psidii MF-1, a brazilian biotype.</title>
        <authorList>
            <person name="Quecine M.C."/>
            <person name="Pachon D.M.R."/>
            <person name="Bonatelli M.L."/>
            <person name="Correr F.H."/>
            <person name="Franceschini L.M."/>
            <person name="Leite T.F."/>
            <person name="Margarido G.R.A."/>
            <person name="Almeida C.A."/>
            <person name="Ferrarezi J.A."/>
            <person name="Labate C.A."/>
        </authorList>
    </citation>
    <scope>NUCLEOTIDE SEQUENCE</scope>
    <source>
        <strain evidence="2">MF-1</strain>
    </source>
</reference>
<keyword evidence="3" id="KW-1185">Reference proteome</keyword>
<dbReference type="EMBL" id="AVOT02015928">
    <property type="protein sequence ID" value="MBW0500646.1"/>
    <property type="molecule type" value="Genomic_DNA"/>
</dbReference>
<comment type="caution">
    <text evidence="2">The sequence shown here is derived from an EMBL/GenBank/DDBJ whole genome shotgun (WGS) entry which is preliminary data.</text>
</comment>
<sequence length="142" mass="16533">MVESVPINKDHLEVESVLSDQSNTEQEPPSRKKIKIIGPRHPTLINSDISEKNILPYSRCPATHLTNCKPCMYNKELKSDKSATWMNAVTTELENMKKLDVWEEVTINKEYKLIGTTWVVKTKQNKNYKIVRFDYETISKNY</sequence>